<organism evidence="1 2">
    <name type="scientific">Entomophthora muscae</name>
    <dbReference type="NCBI Taxonomy" id="34485"/>
    <lineage>
        <taxon>Eukaryota</taxon>
        <taxon>Fungi</taxon>
        <taxon>Fungi incertae sedis</taxon>
        <taxon>Zoopagomycota</taxon>
        <taxon>Entomophthoromycotina</taxon>
        <taxon>Entomophthoromycetes</taxon>
        <taxon>Entomophthorales</taxon>
        <taxon>Entomophthoraceae</taxon>
        <taxon>Entomophthora</taxon>
    </lineage>
</organism>
<keyword evidence="2" id="KW-1185">Reference proteome</keyword>
<gene>
    <name evidence="1" type="primary">msh1</name>
    <name evidence="1" type="ORF">DSO57_1014096</name>
</gene>
<accession>A0ACC2URK2</accession>
<evidence type="ECO:0000313" key="1">
    <source>
        <dbReference type="EMBL" id="KAJ9089310.1"/>
    </source>
</evidence>
<reference evidence="1" key="1">
    <citation type="submission" date="2022-04" db="EMBL/GenBank/DDBJ databases">
        <title>Genome of the entomopathogenic fungus Entomophthora muscae.</title>
        <authorList>
            <person name="Elya C."/>
            <person name="Lovett B.R."/>
            <person name="Lee E."/>
            <person name="Macias A.M."/>
            <person name="Hajek A.E."/>
            <person name="De Bivort B.L."/>
            <person name="Kasson M.T."/>
            <person name="De Fine Licht H.H."/>
            <person name="Stajich J.E."/>
        </authorList>
    </citation>
    <scope>NUCLEOTIDE SEQUENCE</scope>
    <source>
        <strain evidence="1">Berkeley</strain>
    </source>
</reference>
<dbReference type="EMBL" id="QTSX02000053">
    <property type="protein sequence ID" value="KAJ9089310.1"/>
    <property type="molecule type" value="Genomic_DNA"/>
</dbReference>
<name>A0ACC2URK2_9FUNG</name>
<sequence length="944" mass="104967">MLCRPWNLYSHNAKLGLSKILSTSRKVYPRTEGSAVRGVRPHIRITLASFSHNVRRKAETNKSTRNTRPLANLLLGDLNKTSSHSEAPDVADAPTSKLLQTVQEYQQANPQYLTLVRVGDFYEAYYEQADLLGQLLGLMVVDKTVKGHTFRFTGFGVRQLERHLETLVERQGQCVAVLEQYQDPISKQYDRKLDRIFTPGTLVGEQFLDSRRSNFLLSLSFSPDQSVGMAWIDLATGEFQMASSQTDELASELSRLRPREVVISEEIVMDDNTWLGTQLAREPSATFLREPSQMDELIKKLDNFSPLEKEAGIGLLNYVIKTQGGRELDLKLPVLRDDPRRLKVDQAVLQCLEVSNRTRGSLLKSLNQTLTKAGSRLLASRLASPSTHILTITNRLTLIEAFRSDSVLCANLREDLKGAGDAQRSIQKLSLRHAIPLDLLDIMSALRCAQVLKSKLSASTDPALTVQGSRLPIPSILANTIGRAYDDGSTGDMATRGSIRPDYNKHLCDLHALKHRLEKERDELELDLRNSLCAKSLKLVSSPGYGHIIELNSRDEATFSAAARSLSHSPVLFQALKGKRRYYLGIWSDLGCKMEQVQEDLIEEERGVFDDICKQVLSERDSILTCSRTIAELDVATTIAVLSHRLGLVRPTIEASPILDIRGARHLGVELALQGKRRQFTPNDCLLDASTTRLSVITGPNMGGKSTYLRQIALIVIMAQAGIYVPAESARVGIVDQLFSRVGSADNLTNEQSTFMVEMQEMATILRKSSHRSMVIVDEIGRGTSTHEGEAIAFSILKYLHDQLKCRTLFATHYHSVALFASDQHRPSFYLPGIVNYHTRVHRLEDGSFTFLHGLLPGVSTHSCALLVAQLAGIPPMVIQQAEEFLHNPITQAPTQNSVYPVTNQAIEKLMSVDVNTLTPVDALLLVQQLQSLVKRSPSKSSNL</sequence>
<comment type="caution">
    <text evidence="1">The sequence shown here is derived from an EMBL/GenBank/DDBJ whole genome shotgun (WGS) entry which is preliminary data.</text>
</comment>
<dbReference type="Proteomes" id="UP001165960">
    <property type="component" value="Unassembled WGS sequence"/>
</dbReference>
<protein>
    <submittedName>
        <fullName evidence="1">MutS protein 1</fullName>
    </submittedName>
</protein>
<evidence type="ECO:0000313" key="2">
    <source>
        <dbReference type="Proteomes" id="UP001165960"/>
    </source>
</evidence>
<proteinExistence type="predicted"/>